<organism evidence="2 3">
    <name type="scientific">Nonomuraea rhodomycinica</name>
    <dbReference type="NCBI Taxonomy" id="1712872"/>
    <lineage>
        <taxon>Bacteria</taxon>
        <taxon>Bacillati</taxon>
        <taxon>Actinomycetota</taxon>
        <taxon>Actinomycetes</taxon>
        <taxon>Streptosporangiales</taxon>
        <taxon>Streptosporangiaceae</taxon>
        <taxon>Nonomuraea</taxon>
    </lineage>
</organism>
<evidence type="ECO:0000313" key="3">
    <source>
        <dbReference type="Proteomes" id="UP000546126"/>
    </source>
</evidence>
<dbReference type="CDD" id="cd05244">
    <property type="entry name" value="BVR-B_like_SDR_a"/>
    <property type="match status" value="1"/>
</dbReference>
<dbReference type="GO" id="GO:0042602">
    <property type="term" value="F:riboflavin reductase (NADPH) activity"/>
    <property type="evidence" value="ECO:0007669"/>
    <property type="project" value="TreeGrafter"/>
</dbReference>
<dbReference type="PANTHER" id="PTHR43355:SF2">
    <property type="entry name" value="FLAVIN REDUCTASE (NADPH)"/>
    <property type="match status" value="1"/>
</dbReference>
<reference evidence="2 3" key="1">
    <citation type="submission" date="2020-06" db="EMBL/GenBank/DDBJ databases">
        <authorList>
            <person name="Chanama M."/>
        </authorList>
    </citation>
    <scope>NUCLEOTIDE SEQUENCE [LARGE SCALE GENOMIC DNA]</scope>
    <source>
        <strain evidence="2 3">TBRC6557</strain>
    </source>
</reference>
<dbReference type="EMBL" id="JABWGO010000007">
    <property type="protein sequence ID" value="NUW43922.1"/>
    <property type="molecule type" value="Genomic_DNA"/>
</dbReference>
<dbReference type="InterPro" id="IPR036291">
    <property type="entry name" value="NAD(P)-bd_dom_sf"/>
</dbReference>
<name>A0A7Y6MDI1_9ACTN</name>
<accession>A0A7Y6MDI1</accession>
<dbReference type="Pfam" id="PF13460">
    <property type="entry name" value="NAD_binding_10"/>
    <property type="match status" value="1"/>
</dbReference>
<dbReference type="RefSeq" id="WP_175603415.1">
    <property type="nucleotide sequence ID" value="NZ_JABWGO010000007.1"/>
</dbReference>
<proteinExistence type="predicted"/>
<comment type="caution">
    <text evidence="2">The sequence shown here is derived from an EMBL/GenBank/DDBJ whole genome shotgun (WGS) entry which is preliminary data.</text>
</comment>
<dbReference type="Gene3D" id="3.40.50.720">
    <property type="entry name" value="NAD(P)-binding Rossmann-like Domain"/>
    <property type="match status" value="1"/>
</dbReference>
<evidence type="ECO:0000259" key="1">
    <source>
        <dbReference type="Pfam" id="PF13460"/>
    </source>
</evidence>
<dbReference type="AlphaFoldDB" id="A0A7Y6MDI1"/>
<feature type="domain" description="NAD(P)-binding" evidence="1">
    <location>
        <begin position="7"/>
        <end position="200"/>
    </location>
</feature>
<dbReference type="PANTHER" id="PTHR43355">
    <property type="entry name" value="FLAVIN REDUCTASE (NADPH)"/>
    <property type="match status" value="1"/>
</dbReference>
<dbReference type="InterPro" id="IPR016040">
    <property type="entry name" value="NAD(P)-bd_dom"/>
</dbReference>
<sequence length="212" mass="22517">MRITVFGASGRTGWRVVGQALEAGHEVTAVVRDPAALERHGLRGPRLTVVRADVMDPAAIGPAVAGRDAVVSAIGPRGRGPTTVCADATASIIEAMTAEEVRRLVVVSASGFVREGDGPLTRLVAKPILNRVLRHAFADMRHMEELVRASGLDWTIVRPPQLTEGPRTGAYRSAVDRNVRGGVRVSRADLADCVLRCLDERGPLHAALAIGD</sequence>
<dbReference type="SUPFAM" id="SSF51735">
    <property type="entry name" value="NAD(P)-binding Rossmann-fold domains"/>
    <property type="match status" value="1"/>
</dbReference>
<dbReference type="Proteomes" id="UP000546126">
    <property type="component" value="Unassembled WGS sequence"/>
</dbReference>
<dbReference type="InterPro" id="IPR051606">
    <property type="entry name" value="Polyketide_Oxido-like"/>
</dbReference>
<evidence type="ECO:0000313" key="2">
    <source>
        <dbReference type="EMBL" id="NUW43922.1"/>
    </source>
</evidence>
<protein>
    <submittedName>
        <fullName evidence="2">SDR family oxidoreductase</fullName>
    </submittedName>
</protein>
<dbReference type="GO" id="GO:0004074">
    <property type="term" value="F:biliverdin reductase [NAD(P)H] activity"/>
    <property type="evidence" value="ECO:0007669"/>
    <property type="project" value="TreeGrafter"/>
</dbReference>
<keyword evidence="3" id="KW-1185">Reference proteome</keyword>
<gene>
    <name evidence="2" type="ORF">HT134_27910</name>
</gene>